<dbReference type="Pfam" id="PF13095">
    <property type="entry name" value="FTA2"/>
    <property type="match status" value="1"/>
</dbReference>
<sequence>MENVTHPEKLPPCDGPTLNVFLHHESRIQWLERLDEDDDVISSQGYVFKARIGGREYAVKVFKFFNPMSTEYFWGPMLGEDTSLDTAAYYTDPFYAECRAYGRIKEATKEKILKPEVAVLCHGFFFLKPQDQKALEDRGIDLGLGSVDLDYQKSTIGGLRARAIVKDLASSNSGITSTSIRKILSNVVSMNKAGIYNMDIRNDNFRDGRVVDFGSSWTEPHVLLDALSHEAAVEARLADRVMFDQMVKDEELKNHGGAKALHSMKLRSPKRQQR</sequence>
<accession>A0A8J5NLQ3</accession>
<gene>
    <name evidence="1" type="ORF">Forpe1208_v012343</name>
</gene>
<organism evidence="1 2">
    <name type="scientific">Fusarium oxysporum f. sp. rapae</name>
    <dbReference type="NCBI Taxonomy" id="485398"/>
    <lineage>
        <taxon>Eukaryota</taxon>
        <taxon>Fungi</taxon>
        <taxon>Dikarya</taxon>
        <taxon>Ascomycota</taxon>
        <taxon>Pezizomycotina</taxon>
        <taxon>Sordariomycetes</taxon>
        <taxon>Hypocreomycetidae</taxon>
        <taxon>Hypocreales</taxon>
        <taxon>Nectriaceae</taxon>
        <taxon>Fusarium</taxon>
        <taxon>Fusarium oxysporum species complex</taxon>
    </lineage>
</organism>
<reference evidence="1" key="1">
    <citation type="submission" date="2021-04" db="EMBL/GenBank/DDBJ databases">
        <title>First draft genome resource for Brassicaceae pathogens Fusarium oxysporum f. sp. raphani and Fusarium oxysporum f. sp. rapae.</title>
        <authorList>
            <person name="Asai S."/>
        </authorList>
    </citation>
    <scope>NUCLEOTIDE SEQUENCE</scope>
    <source>
        <strain evidence="1">Tf1208</strain>
    </source>
</reference>
<proteinExistence type="predicted"/>
<name>A0A8J5NLQ3_FUSOX</name>
<dbReference type="AlphaFoldDB" id="A0A8J5NLQ3"/>
<evidence type="ECO:0000313" key="2">
    <source>
        <dbReference type="Proteomes" id="UP000694050"/>
    </source>
</evidence>
<dbReference type="InterPro" id="IPR025213">
    <property type="entry name" value="Sim4_Fta2"/>
</dbReference>
<protein>
    <submittedName>
        <fullName evidence="1">Uncharacterized protein</fullName>
    </submittedName>
</protein>
<evidence type="ECO:0000313" key="1">
    <source>
        <dbReference type="EMBL" id="KAG7408256.1"/>
    </source>
</evidence>
<comment type="caution">
    <text evidence="1">The sequence shown here is derived from an EMBL/GenBank/DDBJ whole genome shotgun (WGS) entry which is preliminary data.</text>
</comment>
<dbReference type="Proteomes" id="UP000694050">
    <property type="component" value="Unassembled WGS sequence"/>
</dbReference>
<dbReference type="EMBL" id="JAELUQ010000009">
    <property type="protein sequence ID" value="KAG7408256.1"/>
    <property type="molecule type" value="Genomic_DNA"/>
</dbReference>